<dbReference type="Gene3D" id="3.40.630.30">
    <property type="match status" value="1"/>
</dbReference>
<dbReference type="CDD" id="cd04301">
    <property type="entry name" value="NAT_SF"/>
    <property type="match status" value="1"/>
</dbReference>
<dbReference type="AlphaFoldDB" id="U2SBW1"/>
<keyword evidence="2" id="KW-0808">Transferase</keyword>
<dbReference type="GO" id="GO:0016747">
    <property type="term" value="F:acyltransferase activity, transferring groups other than amino-acyl groups"/>
    <property type="evidence" value="ECO:0007669"/>
    <property type="project" value="InterPro"/>
</dbReference>
<dbReference type="HOGENOM" id="CLU_087235_2_0_9"/>
<dbReference type="Pfam" id="PF00583">
    <property type="entry name" value="Acetyltransf_1"/>
    <property type="match status" value="1"/>
</dbReference>
<accession>U2SBW1</accession>
<dbReference type="InterPro" id="IPR016181">
    <property type="entry name" value="Acyl_CoA_acyltransferase"/>
</dbReference>
<dbReference type="eggNOG" id="COG0456">
    <property type="taxonomic scope" value="Bacteria"/>
</dbReference>
<evidence type="ECO:0000313" key="2">
    <source>
        <dbReference type="EMBL" id="ERK60242.1"/>
    </source>
</evidence>
<keyword evidence="3" id="KW-1185">Reference proteome</keyword>
<dbReference type="Proteomes" id="UP000016637">
    <property type="component" value="Unassembled WGS sequence"/>
</dbReference>
<organism evidence="2 3">
    <name type="scientific">Gemella bergeri ATCC 700627</name>
    <dbReference type="NCBI Taxonomy" id="1321820"/>
    <lineage>
        <taxon>Bacteria</taxon>
        <taxon>Bacillati</taxon>
        <taxon>Bacillota</taxon>
        <taxon>Bacilli</taxon>
        <taxon>Bacillales</taxon>
        <taxon>Gemellaceae</taxon>
        <taxon>Gemella</taxon>
    </lineage>
</organism>
<dbReference type="PATRIC" id="fig|1321820.3.peg.228"/>
<name>U2SBW1_9BACL</name>
<sequence>MIRKATKEDKKVLEGLGEFIESLEIDILKEVSMKTFREILNYVFESEKDRFSHKYCTVYEENGEILGFSFGYHYNKLDEMRDFWFNDAGKKFNLQPETIIFDYDEMLPNEYYLDTLYVFSGNRGKGVGNKLLTQFVKENYNLKSLNVAKSNHGARRLYESYGFKKDCEIYIGHEHYDHMIVKK</sequence>
<reference evidence="2 3" key="1">
    <citation type="submission" date="2013-08" db="EMBL/GenBank/DDBJ databases">
        <authorList>
            <person name="Weinstock G."/>
            <person name="Sodergren E."/>
            <person name="Wylie T."/>
            <person name="Fulton L."/>
            <person name="Fulton R."/>
            <person name="Fronick C."/>
            <person name="O'Laughlin M."/>
            <person name="Godfrey J."/>
            <person name="Miner T."/>
            <person name="Herter B."/>
            <person name="Appelbaum E."/>
            <person name="Cordes M."/>
            <person name="Lek S."/>
            <person name="Wollam A."/>
            <person name="Pepin K.H."/>
            <person name="Palsikar V.B."/>
            <person name="Mitreva M."/>
            <person name="Wilson R.K."/>
        </authorList>
    </citation>
    <scope>NUCLEOTIDE SEQUENCE [LARGE SCALE GENOMIC DNA]</scope>
    <source>
        <strain evidence="2 3">ATCC 700627</strain>
    </source>
</reference>
<comment type="caution">
    <text evidence="2">The sequence shown here is derived from an EMBL/GenBank/DDBJ whole genome shotgun (WGS) entry which is preliminary data.</text>
</comment>
<dbReference type="PROSITE" id="PS51186">
    <property type="entry name" value="GNAT"/>
    <property type="match status" value="1"/>
</dbReference>
<dbReference type="EMBL" id="AWVP01000015">
    <property type="protein sequence ID" value="ERK60242.1"/>
    <property type="molecule type" value="Genomic_DNA"/>
</dbReference>
<evidence type="ECO:0000313" key="3">
    <source>
        <dbReference type="Proteomes" id="UP000016637"/>
    </source>
</evidence>
<dbReference type="RefSeq" id="WP_021752556.1">
    <property type="nucleotide sequence ID" value="NZ_KI271812.1"/>
</dbReference>
<proteinExistence type="predicted"/>
<feature type="domain" description="N-acetyltransferase" evidence="1">
    <location>
        <begin position="1"/>
        <end position="183"/>
    </location>
</feature>
<protein>
    <submittedName>
        <fullName evidence="2">Acetyltransferase, GNAT family</fullName>
    </submittedName>
</protein>
<dbReference type="InterPro" id="IPR000182">
    <property type="entry name" value="GNAT_dom"/>
</dbReference>
<evidence type="ECO:0000259" key="1">
    <source>
        <dbReference type="PROSITE" id="PS51186"/>
    </source>
</evidence>
<dbReference type="SUPFAM" id="SSF55729">
    <property type="entry name" value="Acyl-CoA N-acyltransferases (Nat)"/>
    <property type="match status" value="1"/>
</dbReference>
<gene>
    <name evidence="2" type="ORF">HMPREF1983_00232</name>
</gene>